<sequence>MHKVKETAYAIINALMIISGSVLLGLNLRFLYYYNIPRIQAMNPEYAGRLIKSNYDILIDYLNPFYRGDLALDGLAMSPQGEFHFYEVKVIFDLVFILFLITLLLSLFIFIRKRKEKDLRYMKCTALLTFLIPVILGIPFVLDFSKSFVVFHEIAFSNDYWIFDPRIDPVIKILPEWFFMYAAFLILGIMALVAFLFFLAGKYGTGKPENGAKA</sequence>
<keyword evidence="3" id="KW-1185">Reference proteome</keyword>
<feature type="transmembrane region" description="Helical" evidence="1">
    <location>
        <begin position="178"/>
        <end position="200"/>
    </location>
</feature>
<dbReference type="AlphaFoldDB" id="A0A939H7N0"/>
<dbReference type="Pfam" id="PF07314">
    <property type="entry name" value="Lit"/>
    <property type="match status" value="1"/>
</dbReference>
<dbReference type="NCBIfam" id="TIGR01906">
    <property type="entry name" value="integ_TIGR01906"/>
    <property type="match status" value="1"/>
</dbReference>
<dbReference type="InterPro" id="IPR010178">
    <property type="entry name" value="Lit"/>
</dbReference>
<evidence type="ECO:0000313" key="3">
    <source>
        <dbReference type="Proteomes" id="UP000664218"/>
    </source>
</evidence>
<dbReference type="EMBL" id="JAFNJU010000004">
    <property type="protein sequence ID" value="MBO1264651.1"/>
    <property type="molecule type" value="Genomic_DNA"/>
</dbReference>
<accession>A0A939H7N0</accession>
<dbReference type="Proteomes" id="UP000664218">
    <property type="component" value="Unassembled WGS sequence"/>
</dbReference>
<keyword evidence="1" id="KW-0812">Transmembrane</keyword>
<keyword evidence="1" id="KW-1133">Transmembrane helix</keyword>
<gene>
    <name evidence="2" type="ORF">J3A84_06375</name>
</gene>
<proteinExistence type="predicted"/>
<evidence type="ECO:0000313" key="2">
    <source>
        <dbReference type="EMBL" id="MBO1264651.1"/>
    </source>
</evidence>
<comment type="caution">
    <text evidence="2">The sequence shown here is derived from an EMBL/GenBank/DDBJ whole genome shotgun (WGS) entry which is preliminary data.</text>
</comment>
<feature type="transmembrane region" description="Helical" evidence="1">
    <location>
        <begin position="124"/>
        <end position="142"/>
    </location>
</feature>
<feature type="transmembrane region" description="Helical" evidence="1">
    <location>
        <begin position="12"/>
        <end position="34"/>
    </location>
</feature>
<reference evidence="2" key="1">
    <citation type="submission" date="2021-03" db="EMBL/GenBank/DDBJ databases">
        <title>Proteiniclasticum marinus sp. nov., isolated from tidal flat sediment.</title>
        <authorList>
            <person name="Namirimu T."/>
            <person name="Yang J.-A."/>
            <person name="Yang S.-H."/>
            <person name="Kim Y.-J."/>
            <person name="Kwon K.K."/>
        </authorList>
    </citation>
    <scope>NUCLEOTIDE SEQUENCE</scope>
    <source>
        <strain evidence="2">SCR006</strain>
    </source>
</reference>
<protein>
    <submittedName>
        <fullName evidence="2">TIGR01906 family membrane protein</fullName>
    </submittedName>
</protein>
<name>A0A939H7N0_9CLOT</name>
<keyword evidence="1" id="KW-0472">Membrane</keyword>
<feature type="transmembrane region" description="Helical" evidence="1">
    <location>
        <begin position="90"/>
        <end position="112"/>
    </location>
</feature>
<dbReference type="RefSeq" id="WP_207599168.1">
    <property type="nucleotide sequence ID" value="NZ_JAFNJU010000004.1"/>
</dbReference>
<organism evidence="2 3">
    <name type="scientific">Proteiniclasticum aestuarii</name>
    <dbReference type="NCBI Taxonomy" id="2817862"/>
    <lineage>
        <taxon>Bacteria</taxon>
        <taxon>Bacillati</taxon>
        <taxon>Bacillota</taxon>
        <taxon>Clostridia</taxon>
        <taxon>Eubacteriales</taxon>
        <taxon>Clostridiaceae</taxon>
        <taxon>Proteiniclasticum</taxon>
    </lineage>
</organism>
<evidence type="ECO:0000256" key="1">
    <source>
        <dbReference type="SAM" id="Phobius"/>
    </source>
</evidence>